<dbReference type="RefSeq" id="XP_005644717.1">
    <property type="nucleotide sequence ID" value="XM_005644660.1"/>
</dbReference>
<dbReference type="InterPro" id="IPR010987">
    <property type="entry name" value="Glutathione-S-Trfase_C-like"/>
</dbReference>
<dbReference type="STRING" id="574566.I0YP54"/>
<dbReference type="PROSITE" id="PS50404">
    <property type="entry name" value="GST_NTER"/>
    <property type="match status" value="1"/>
</dbReference>
<gene>
    <name evidence="3" type="ORF">COCSUDRAFT_67517</name>
</gene>
<dbReference type="PANTHER" id="PTHR43968">
    <property type="match status" value="1"/>
</dbReference>
<dbReference type="SFLD" id="SFLDS00019">
    <property type="entry name" value="Glutathione_Transferase_(cytos"/>
    <property type="match status" value="1"/>
</dbReference>
<dbReference type="Gene3D" id="1.20.1050.10">
    <property type="match status" value="1"/>
</dbReference>
<dbReference type="Pfam" id="PF13409">
    <property type="entry name" value="GST_N_2"/>
    <property type="match status" value="1"/>
</dbReference>
<dbReference type="CDD" id="cd00570">
    <property type="entry name" value="GST_N_family"/>
    <property type="match status" value="1"/>
</dbReference>
<dbReference type="GO" id="GO:0016740">
    <property type="term" value="F:transferase activity"/>
    <property type="evidence" value="ECO:0007669"/>
    <property type="project" value="UniProtKB-KW"/>
</dbReference>
<evidence type="ECO:0000259" key="1">
    <source>
        <dbReference type="PROSITE" id="PS50404"/>
    </source>
</evidence>
<name>I0YP54_COCSC</name>
<dbReference type="PANTHER" id="PTHR43968:SF14">
    <property type="entry name" value="GLUTATHIONE S-TRANSFERASE"/>
    <property type="match status" value="1"/>
</dbReference>
<evidence type="ECO:0000259" key="2">
    <source>
        <dbReference type="PROSITE" id="PS50405"/>
    </source>
</evidence>
<dbReference type="SFLD" id="SFLDG00358">
    <property type="entry name" value="Main_(cytGST)"/>
    <property type="match status" value="1"/>
</dbReference>
<dbReference type="KEGG" id="csl:COCSUDRAFT_67517"/>
<feature type="domain" description="GST C-terminal" evidence="2">
    <location>
        <begin position="179"/>
        <end position="319"/>
    </location>
</feature>
<evidence type="ECO:0000313" key="3">
    <source>
        <dbReference type="EMBL" id="EIE20173.1"/>
    </source>
</evidence>
<dbReference type="Proteomes" id="UP000007264">
    <property type="component" value="Unassembled WGS sequence"/>
</dbReference>
<keyword evidence="4" id="KW-1185">Reference proteome</keyword>
<dbReference type="SUPFAM" id="SSF52833">
    <property type="entry name" value="Thioredoxin-like"/>
    <property type="match status" value="1"/>
</dbReference>
<dbReference type="GO" id="GO:0005737">
    <property type="term" value="C:cytoplasm"/>
    <property type="evidence" value="ECO:0007669"/>
    <property type="project" value="TreeGrafter"/>
</dbReference>
<reference evidence="3 4" key="1">
    <citation type="journal article" date="2012" name="Genome Biol.">
        <title>The genome of the polar eukaryotic microalga coccomyxa subellipsoidea reveals traits of cold adaptation.</title>
        <authorList>
            <person name="Blanc G."/>
            <person name="Agarkova I."/>
            <person name="Grimwood J."/>
            <person name="Kuo A."/>
            <person name="Brueggeman A."/>
            <person name="Dunigan D."/>
            <person name="Gurnon J."/>
            <person name="Ladunga I."/>
            <person name="Lindquist E."/>
            <person name="Lucas S."/>
            <person name="Pangilinan J."/>
            <person name="Proschold T."/>
            <person name="Salamov A."/>
            <person name="Schmutz J."/>
            <person name="Weeks D."/>
            <person name="Yamada T."/>
            <person name="Claverie J.M."/>
            <person name="Grigoriev I."/>
            <person name="Van Etten J."/>
            <person name="Lomsadze A."/>
            <person name="Borodovsky M."/>
        </authorList>
    </citation>
    <scope>NUCLEOTIDE SEQUENCE [LARGE SCALE GENOMIC DNA]</scope>
    <source>
        <strain evidence="3 4">C-169</strain>
    </source>
</reference>
<evidence type="ECO:0000313" key="4">
    <source>
        <dbReference type="Proteomes" id="UP000007264"/>
    </source>
</evidence>
<dbReference type="Gene3D" id="3.40.30.10">
    <property type="entry name" value="Glutaredoxin"/>
    <property type="match status" value="1"/>
</dbReference>
<dbReference type="EMBL" id="AGSI01000016">
    <property type="protein sequence ID" value="EIE20173.1"/>
    <property type="molecule type" value="Genomic_DNA"/>
</dbReference>
<feature type="domain" description="GST N-terminal" evidence="1">
    <location>
        <begin position="94"/>
        <end position="172"/>
    </location>
</feature>
<accession>I0YP54</accession>
<dbReference type="InterPro" id="IPR040079">
    <property type="entry name" value="Glutathione_S-Trfase"/>
</dbReference>
<dbReference type="eggNOG" id="KOG0406">
    <property type="taxonomic scope" value="Eukaryota"/>
</dbReference>
<dbReference type="Pfam" id="PF13410">
    <property type="entry name" value="GST_C_2"/>
    <property type="match status" value="1"/>
</dbReference>
<dbReference type="PROSITE" id="PS50405">
    <property type="entry name" value="GST_CTER"/>
    <property type="match status" value="1"/>
</dbReference>
<dbReference type="PROSITE" id="PS51354">
    <property type="entry name" value="GLUTAREDOXIN_2"/>
    <property type="match status" value="1"/>
</dbReference>
<protein>
    <submittedName>
        <fullName evidence="3">Glutathione S-transferase</fullName>
    </submittedName>
</protein>
<proteinExistence type="predicted"/>
<dbReference type="GeneID" id="17038149"/>
<comment type="caution">
    <text evidence="3">The sequence shown here is derived from an EMBL/GenBank/DDBJ whole genome shotgun (WGS) entry which is preliminary data.</text>
</comment>
<sequence>MERGLRTLEHSSRCISDRPFVLRTNQCHPRRLDRRSIRIQAVSVLKDVPTWQQLSACAGASALEGYVLRRKEVPRSAPTPTLPTTADAETDKPVLLYRDTNAWCPYCERVTFALAEKDVPYDSVLIDLRDKPAWYKDIVPTELTPAARINGELVYESMDILQRLEREFTEFPLLPSDASLREEAETVMGASEALGGAGFRFVAGGSLATRPDDEKPGPASDSQLAEMQAAFEEQLAEFEQQLSKHEGPFILGEFGLVDIVYAPALERLAANLPVMRGFKLRDHPDYPHTAAWFHALDQRPAYQKVKSDDVTHNQVFKRIFGVPLAAAPASSPGQVAARKEAAAKIAANRTAVVNDLLKNSGIVRGRTNQYGNTLRAVNGYPMEPSPAAVAAVEYALRRLCSWLLHGTPGPRHPDLEAAALGSAALVFFAGRASSPRDLSAAACTELRDGCWQLLKDMY</sequence>
<dbReference type="AlphaFoldDB" id="I0YP54"/>
<dbReference type="OrthoDB" id="4951845at2759"/>
<dbReference type="InterPro" id="IPR004045">
    <property type="entry name" value="Glutathione_S-Trfase_N"/>
</dbReference>
<dbReference type="SUPFAM" id="SSF47616">
    <property type="entry name" value="GST C-terminal domain-like"/>
    <property type="match status" value="1"/>
</dbReference>
<dbReference type="InterPro" id="IPR036282">
    <property type="entry name" value="Glutathione-S-Trfase_C_sf"/>
</dbReference>
<organism evidence="3 4">
    <name type="scientific">Coccomyxa subellipsoidea (strain C-169)</name>
    <name type="common">Green microalga</name>
    <dbReference type="NCBI Taxonomy" id="574566"/>
    <lineage>
        <taxon>Eukaryota</taxon>
        <taxon>Viridiplantae</taxon>
        <taxon>Chlorophyta</taxon>
        <taxon>core chlorophytes</taxon>
        <taxon>Trebouxiophyceae</taxon>
        <taxon>Trebouxiophyceae incertae sedis</taxon>
        <taxon>Coccomyxaceae</taxon>
        <taxon>Coccomyxa</taxon>
        <taxon>Coccomyxa subellipsoidea</taxon>
    </lineage>
</organism>
<dbReference type="InterPro" id="IPR050983">
    <property type="entry name" value="GST_Omega/HSP26"/>
</dbReference>
<dbReference type="InterPro" id="IPR036249">
    <property type="entry name" value="Thioredoxin-like_sf"/>
</dbReference>